<proteinExistence type="predicted"/>
<evidence type="ECO:0000313" key="2">
    <source>
        <dbReference type="Proteomes" id="UP000014411"/>
    </source>
</evidence>
<dbReference type="HOGENOM" id="CLU_093553_0_0_5"/>
<sequence length="243" mass="26380">MELHFMSSQSSLTLGILELDEGISTDSPACAPREGSLMHPATFNRPVITEMVEGAMADVIIRGEASLERACIEAAERLIARGAGVIAADCGFFIRHQRAISAAVNVPVVTSSLILIPTLLRQLAPGKKLAVLTADSRHCSEDLLGIENPADRKRVVVGGIERGVYVRNALARPFIRTDVDQIEREVDERVAQLRAEHPDIAMILFECTGFPIVADALRSKTGLPIYDIIDLCRLTLASVSNRV</sequence>
<evidence type="ECO:0000313" key="1">
    <source>
        <dbReference type="EMBL" id="EPE94007.1"/>
    </source>
</evidence>
<dbReference type="Proteomes" id="UP000014411">
    <property type="component" value="Unassembled WGS sequence"/>
</dbReference>
<keyword evidence="2" id="KW-1185">Reference proteome</keyword>
<organism evidence="1 2">
    <name type="scientific">Rhizobium grahamii CCGE 502</name>
    <dbReference type="NCBI Taxonomy" id="990285"/>
    <lineage>
        <taxon>Bacteria</taxon>
        <taxon>Pseudomonadati</taxon>
        <taxon>Pseudomonadota</taxon>
        <taxon>Alphaproteobacteria</taxon>
        <taxon>Hyphomicrobiales</taxon>
        <taxon>Rhizobiaceae</taxon>
        <taxon>Rhizobium/Agrobacterium group</taxon>
        <taxon>Rhizobium</taxon>
    </lineage>
</organism>
<reference evidence="1 2" key="1">
    <citation type="journal article" date="2012" name="J. Bacteriol.">
        <title>Genome sequence of Rhizobium grahamii CCGE502, a broad-host-range symbiont with low nodulation competitiveness in Phaseolus vulgaris.</title>
        <authorList>
            <person name="Althabegoiti M.J."/>
            <person name="Lozano L."/>
            <person name="Torres-Tejerizo G."/>
            <person name="Ormeno-Orrillo E."/>
            <person name="Rogel M.A."/>
            <person name="Gonzalez V."/>
            <person name="Martinez-Romero E."/>
        </authorList>
    </citation>
    <scope>NUCLEOTIDE SEQUENCE [LARGE SCALE GENOMIC DNA]</scope>
    <source>
        <strain evidence="1 2">CCGE 502</strain>
        <plasmid evidence="1">pRg502a</plasmid>
    </source>
</reference>
<name>S3H4J4_9HYPH</name>
<geneLocation type="plasmid" evidence="1">
    <name>pRg502a</name>
</geneLocation>
<protein>
    <recommendedName>
        <fullName evidence="3">Asp/Glu/hydantoin racemase</fullName>
    </recommendedName>
</protein>
<dbReference type="AlphaFoldDB" id="S3H4J4"/>
<comment type="caution">
    <text evidence="1">The sequence shown here is derived from an EMBL/GenBank/DDBJ whole genome shotgun (WGS) entry which is preliminary data.</text>
</comment>
<dbReference type="EMBL" id="AEYE02000038">
    <property type="protein sequence ID" value="EPE94007.1"/>
    <property type="molecule type" value="Genomic_DNA"/>
</dbReference>
<gene>
    <name evidence="1" type="ORF">RGCCGE502_34541</name>
</gene>
<accession>S3H4J4</accession>
<evidence type="ECO:0008006" key="3">
    <source>
        <dbReference type="Google" id="ProtNLM"/>
    </source>
</evidence>
<keyword evidence="1" id="KW-0614">Plasmid</keyword>